<feature type="compositionally biased region" description="Basic residues" evidence="1">
    <location>
        <begin position="286"/>
        <end position="295"/>
    </location>
</feature>
<feature type="region of interest" description="Disordered" evidence="1">
    <location>
        <begin position="1"/>
        <end position="23"/>
    </location>
</feature>
<name>A0AA40FTV1_9HYME</name>
<sequence length="341" mass="39024">MSNLRATSTKSESDRSTKRTETVSSNVRDEFAKKFLPTLPRAFKSLLGAPISVENDEPRELIKLLGSLLGITDYATNMASFWFLDTLALYAARHRGDLDEYYASVLISWLAGEIRLLRDCWQSDELFTCQDRKHTREDFFREMRGIFAVAAEKISEQNRVPYWDEIVDECDSQEETEEKLSTGGQSMRSSREHFSQDDVRFSSNIDPVLVLDIVIEDTYDMYANELRYALIYAVFVEPIEIQSCNLPFTLRTPRPIKLADPKAIPFNVQLRKSLRMAIDTVEKSKRNNAKGKKVKTIPEVPPTPPPSLDDEAKLMYNRSFILPLIEANESPGIFETSDAQR</sequence>
<feature type="compositionally biased region" description="Basic and acidic residues" evidence="1">
    <location>
        <begin position="11"/>
        <end position="23"/>
    </location>
</feature>
<feature type="compositionally biased region" description="Polar residues" evidence="1">
    <location>
        <begin position="1"/>
        <end position="10"/>
    </location>
</feature>
<reference evidence="2" key="1">
    <citation type="submission" date="2021-10" db="EMBL/GenBank/DDBJ databases">
        <title>Melipona bicolor Genome sequencing and assembly.</title>
        <authorList>
            <person name="Araujo N.S."/>
            <person name="Arias M.C."/>
        </authorList>
    </citation>
    <scope>NUCLEOTIDE SEQUENCE</scope>
    <source>
        <strain evidence="2">USP_2M_L1-L4_2017</strain>
        <tissue evidence="2">Whole body</tissue>
    </source>
</reference>
<gene>
    <name evidence="2" type="ORF">K0M31_006354</name>
</gene>
<keyword evidence="3" id="KW-1185">Reference proteome</keyword>
<dbReference type="EMBL" id="JAHYIQ010000017">
    <property type="protein sequence ID" value="KAK1125017.1"/>
    <property type="molecule type" value="Genomic_DNA"/>
</dbReference>
<protein>
    <submittedName>
        <fullName evidence="2">Uncharacterized protein</fullName>
    </submittedName>
</protein>
<evidence type="ECO:0000256" key="1">
    <source>
        <dbReference type="SAM" id="MobiDB-lite"/>
    </source>
</evidence>
<comment type="caution">
    <text evidence="2">The sequence shown here is derived from an EMBL/GenBank/DDBJ whole genome shotgun (WGS) entry which is preliminary data.</text>
</comment>
<dbReference type="Proteomes" id="UP001177670">
    <property type="component" value="Unassembled WGS sequence"/>
</dbReference>
<accession>A0AA40FTV1</accession>
<evidence type="ECO:0000313" key="2">
    <source>
        <dbReference type="EMBL" id="KAK1125017.1"/>
    </source>
</evidence>
<evidence type="ECO:0000313" key="3">
    <source>
        <dbReference type="Proteomes" id="UP001177670"/>
    </source>
</evidence>
<proteinExistence type="predicted"/>
<feature type="region of interest" description="Disordered" evidence="1">
    <location>
        <begin position="286"/>
        <end position="309"/>
    </location>
</feature>
<organism evidence="2 3">
    <name type="scientific">Melipona bicolor</name>
    <dbReference type="NCBI Taxonomy" id="60889"/>
    <lineage>
        <taxon>Eukaryota</taxon>
        <taxon>Metazoa</taxon>
        <taxon>Ecdysozoa</taxon>
        <taxon>Arthropoda</taxon>
        <taxon>Hexapoda</taxon>
        <taxon>Insecta</taxon>
        <taxon>Pterygota</taxon>
        <taxon>Neoptera</taxon>
        <taxon>Endopterygota</taxon>
        <taxon>Hymenoptera</taxon>
        <taxon>Apocrita</taxon>
        <taxon>Aculeata</taxon>
        <taxon>Apoidea</taxon>
        <taxon>Anthophila</taxon>
        <taxon>Apidae</taxon>
        <taxon>Melipona</taxon>
    </lineage>
</organism>
<dbReference type="AlphaFoldDB" id="A0AA40FTV1"/>